<evidence type="ECO:0000313" key="1">
    <source>
        <dbReference type="EMBL" id="KAF9526229.1"/>
    </source>
</evidence>
<dbReference type="EMBL" id="MU157874">
    <property type="protein sequence ID" value="KAF9526229.1"/>
    <property type="molecule type" value="Genomic_DNA"/>
</dbReference>
<protein>
    <submittedName>
        <fullName evidence="1">Uncharacterized protein</fullName>
    </submittedName>
</protein>
<sequence length="141" mass="14767">MSAPNSSSADAAKAAKELQNALNGFNALDIQALTDESVPVEKRAGVAKKASGDVLKAINKLDPLLKNAQGTKEIQDAQATLRKAKVQFTGLDSVLTNIHENEGGVEAFSFGDIFSTIKDVVSHPIVQALPGAIWSVAKAVI</sequence>
<reference evidence="1" key="1">
    <citation type="submission" date="2020-11" db="EMBL/GenBank/DDBJ databases">
        <authorList>
            <consortium name="DOE Joint Genome Institute"/>
            <person name="Ahrendt S."/>
            <person name="Riley R."/>
            <person name="Andreopoulos W."/>
            <person name="Labutti K."/>
            <person name="Pangilinan J."/>
            <person name="Ruiz-Duenas F.J."/>
            <person name="Barrasa J.M."/>
            <person name="Sanchez-Garcia M."/>
            <person name="Camarero S."/>
            <person name="Miyauchi S."/>
            <person name="Serrano A."/>
            <person name="Linde D."/>
            <person name="Babiker R."/>
            <person name="Drula E."/>
            <person name="Ayuso-Fernandez I."/>
            <person name="Pacheco R."/>
            <person name="Padilla G."/>
            <person name="Ferreira P."/>
            <person name="Barriuso J."/>
            <person name="Kellner H."/>
            <person name="Castanera R."/>
            <person name="Alfaro M."/>
            <person name="Ramirez L."/>
            <person name="Pisabarro A.G."/>
            <person name="Kuo A."/>
            <person name="Tritt A."/>
            <person name="Lipzen A."/>
            <person name="He G."/>
            <person name="Yan M."/>
            <person name="Ng V."/>
            <person name="Cullen D."/>
            <person name="Martin F."/>
            <person name="Rosso M.-N."/>
            <person name="Henrissat B."/>
            <person name="Hibbett D."/>
            <person name="Martinez A.T."/>
            <person name="Grigoriev I.V."/>
        </authorList>
    </citation>
    <scope>NUCLEOTIDE SEQUENCE</scope>
    <source>
        <strain evidence="1">CBS 506.95</strain>
    </source>
</reference>
<name>A0A9P6EBZ0_9AGAR</name>
<organism evidence="1 2">
    <name type="scientific">Crepidotus variabilis</name>
    <dbReference type="NCBI Taxonomy" id="179855"/>
    <lineage>
        <taxon>Eukaryota</taxon>
        <taxon>Fungi</taxon>
        <taxon>Dikarya</taxon>
        <taxon>Basidiomycota</taxon>
        <taxon>Agaricomycotina</taxon>
        <taxon>Agaricomycetes</taxon>
        <taxon>Agaricomycetidae</taxon>
        <taxon>Agaricales</taxon>
        <taxon>Agaricineae</taxon>
        <taxon>Crepidotaceae</taxon>
        <taxon>Crepidotus</taxon>
    </lineage>
</organism>
<accession>A0A9P6EBZ0</accession>
<comment type="caution">
    <text evidence="1">The sequence shown here is derived from an EMBL/GenBank/DDBJ whole genome shotgun (WGS) entry which is preliminary data.</text>
</comment>
<dbReference type="AlphaFoldDB" id="A0A9P6EBZ0"/>
<keyword evidence="2" id="KW-1185">Reference proteome</keyword>
<gene>
    <name evidence="1" type="ORF">CPB83DRAFT_858269</name>
</gene>
<dbReference type="Proteomes" id="UP000807306">
    <property type="component" value="Unassembled WGS sequence"/>
</dbReference>
<proteinExistence type="predicted"/>
<evidence type="ECO:0000313" key="2">
    <source>
        <dbReference type="Proteomes" id="UP000807306"/>
    </source>
</evidence>